<dbReference type="GO" id="GO:0004721">
    <property type="term" value="F:phosphoprotein phosphatase activity"/>
    <property type="evidence" value="ECO:0007669"/>
    <property type="project" value="TreeGrafter"/>
</dbReference>
<proteinExistence type="predicted"/>
<sequence>MCISGGFAKRLKKIPASRNTFIQSGELVIISRRSTKKGWKFLRSVRFRIMVIVILMGIIPSILVENVVVQSYENRALSQRTIIVKNQSNIISNQLVQLNYMEDPSNAVINGEISMLTNIYEGRILIINRDYKVIKDSYELDRGKYLISREVIDCFNGKDTSQYDRRNQYIEMTVPISDPESTDKEIVGVMLISVSTVEINASKDMLEQRGIMILGIMVVLILVLSYILSGILVKPFQKITRSIEELTDGYLDESISVPDYLETELITDAFNKMLAKVKALDDSRQEFVSNVSHELKTPLASMKVLADSLNMQENVPVEQYRDFMQDISEEIDRENSIITDLLSLVKMDKKAADLNIESVNINELLELVLKRLRPIATRQNIELVLDSFRPVNAEVDSTKLTLAFSNLVENAIKYNKPEGGWVRVSLNADHKYFYVTVADSGIGIPEEALNHIFERFYRVDKSHSREIGGTGLGLAITRSAIVMHRGAIRVYSKENEGTTFSVRIPLIYMA</sequence>
<evidence type="ECO:0000256" key="5">
    <source>
        <dbReference type="ARBA" id="ARBA00022679"/>
    </source>
</evidence>
<dbReference type="Gene3D" id="6.10.340.10">
    <property type="match status" value="1"/>
</dbReference>
<evidence type="ECO:0000256" key="6">
    <source>
        <dbReference type="ARBA" id="ARBA00022777"/>
    </source>
</evidence>
<dbReference type="SUPFAM" id="SSF47384">
    <property type="entry name" value="Homodimeric domain of signal transducing histidine kinase"/>
    <property type="match status" value="1"/>
</dbReference>
<evidence type="ECO:0000256" key="7">
    <source>
        <dbReference type="ARBA" id="ARBA00023012"/>
    </source>
</evidence>
<evidence type="ECO:0000256" key="1">
    <source>
        <dbReference type="ARBA" id="ARBA00000085"/>
    </source>
</evidence>
<evidence type="ECO:0000256" key="4">
    <source>
        <dbReference type="ARBA" id="ARBA00022553"/>
    </source>
</evidence>
<evidence type="ECO:0000259" key="9">
    <source>
        <dbReference type="PROSITE" id="PS50109"/>
    </source>
</evidence>
<dbReference type="PROSITE" id="PS50109">
    <property type="entry name" value="HIS_KIN"/>
    <property type="match status" value="1"/>
</dbReference>
<dbReference type="Pfam" id="PF02518">
    <property type="entry name" value="HATPase_c"/>
    <property type="match status" value="1"/>
</dbReference>
<keyword evidence="4" id="KW-0597">Phosphoprotein</keyword>
<evidence type="ECO:0000259" key="10">
    <source>
        <dbReference type="PROSITE" id="PS50885"/>
    </source>
</evidence>
<dbReference type="PANTHER" id="PTHR45453">
    <property type="entry name" value="PHOSPHATE REGULON SENSOR PROTEIN PHOR"/>
    <property type="match status" value="1"/>
</dbReference>
<dbReference type="CDD" id="cd00075">
    <property type="entry name" value="HATPase"/>
    <property type="match status" value="1"/>
</dbReference>
<dbReference type="InterPro" id="IPR005467">
    <property type="entry name" value="His_kinase_dom"/>
</dbReference>
<dbReference type="SMART" id="SM00387">
    <property type="entry name" value="HATPase_c"/>
    <property type="match status" value="1"/>
</dbReference>
<dbReference type="GO" id="GO:0000155">
    <property type="term" value="F:phosphorelay sensor kinase activity"/>
    <property type="evidence" value="ECO:0007669"/>
    <property type="project" value="InterPro"/>
</dbReference>
<dbReference type="InterPro" id="IPR003660">
    <property type="entry name" value="HAMP_dom"/>
</dbReference>
<feature type="transmembrane region" description="Helical" evidence="8">
    <location>
        <begin position="211"/>
        <end position="233"/>
    </location>
</feature>
<dbReference type="Pfam" id="PF00512">
    <property type="entry name" value="HisKA"/>
    <property type="match status" value="1"/>
</dbReference>
<keyword evidence="8" id="KW-0812">Transmembrane</keyword>
<dbReference type="PRINTS" id="PR00344">
    <property type="entry name" value="BCTRLSENSOR"/>
</dbReference>
<accession>A0A9D1P247</accession>
<dbReference type="CDD" id="cd00082">
    <property type="entry name" value="HisKA"/>
    <property type="match status" value="1"/>
</dbReference>
<dbReference type="FunFam" id="3.30.565.10:FF:000006">
    <property type="entry name" value="Sensor histidine kinase WalK"/>
    <property type="match status" value="1"/>
</dbReference>
<evidence type="ECO:0000313" key="12">
    <source>
        <dbReference type="Proteomes" id="UP000824169"/>
    </source>
</evidence>
<dbReference type="AlphaFoldDB" id="A0A9D1P247"/>
<gene>
    <name evidence="11" type="ORF">IAB71_05280</name>
</gene>
<dbReference type="InterPro" id="IPR003661">
    <property type="entry name" value="HisK_dim/P_dom"/>
</dbReference>
<feature type="domain" description="Histidine kinase" evidence="9">
    <location>
        <begin position="290"/>
        <end position="508"/>
    </location>
</feature>
<evidence type="ECO:0000256" key="8">
    <source>
        <dbReference type="SAM" id="Phobius"/>
    </source>
</evidence>
<dbReference type="InterPro" id="IPR036890">
    <property type="entry name" value="HATPase_C_sf"/>
</dbReference>
<reference evidence="11" key="1">
    <citation type="submission" date="2020-10" db="EMBL/GenBank/DDBJ databases">
        <authorList>
            <person name="Gilroy R."/>
        </authorList>
    </citation>
    <scope>NUCLEOTIDE SEQUENCE</scope>
    <source>
        <strain evidence="11">CHK188-20938</strain>
    </source>
</reference>
<comment type="catalytic activity">
    <reaction evidence="1">
        <text>ATP + protein L-histidine = ADP + protein N-phospho-L-histidine.</text>
        <dbReference type="EC" id="2.7.13.3"/>
    </reaction>
</comment>
<name>A0A9D1P247_9FIRM</name>
<keyword evidence="5" id="KW-0808">Transferase</keyword>
<feature type="domain" description="HAMP" evidence="10">
    <location>
        <begin position="230"/>
        <end position="282"/>
    </location>
</feature>
<keyword evidence="8" id="KW-0472">Membrane</keyword>
<feature type="transmembrane region" description="Helical" evidence="8">
    <location>
        <begin position="45"/>
        <end position="64"/>
    </location>
</feature>
<dbReference type="Gene3D" id="1.10.287.130">
    <property type="match status" value="1"/>
</dbReference>
<evidence type="ECO:0000256" key="3">
    <source>
        <dbReference type="ARBA" id="ARBA00012438"/>
    </source>
</evidence>
<dbReference type="PANTHER" id="PTHR45453:SF1">
    <property type="entry name" value="PHOSPHATE REGULON SENSOR PROTEIN PHOR"/>
    <property type="match status" value="1"/>
</dbReference>
<evidence type="ECO:0000313" key="11">
    <source>
        <dbReference type="EMBL" id="HIV25188.1"/>
    </source>
</evidence>
<organism evidence="11 12">
    <name type="scientific">Candidatus Scatomonas pullistercoris</name>
    <dbReference type="NCBI Taxonomy" id="2840920"/>
    <lineage>
        <taxon>Bacteria</taxon>
        <taxon>Bacillati</taxon>
        <taxon>Bacillota</taxon>
        <taxon>Clostridia</taxon>
        <taxon>Lachnospirales</taxon>
        <taxon>Lachnospiraceae</taxon>
        <taxon>Lachnospiraceae incertae sedis</taxon>
        <taxon>Candidatus Scatomonas</taxon>
    </lineage>
</organism>
<keyword evidence="6 11" id="KW-0418">Kinase</keyword>
<comment type="caution">
    <text evidence="11">The sequence shown here is derived from an EMBL/GenBank/DDBJ whole genome shotgun (WGS) entry which is preliminary data.</text>
</comment>
<protein>
    <recommendedName>
        <fullName evidence="3">histidine kinase</fullName>
        <ecNumber evidence="3">2.7.13.3</ecNumber>
    </recommendedName>
</protein>
<dbReference type="Gene3D" id="3.30.565.10">
    <property type="entry name" value="Histidine kinase-like ATPase, C-terminal domain"/>
    <property type="match status" value="1"/>
</dbReference>
<dbReference type="PROSITE" id="PS50885">
    <property type="entry name" value="HAMP"/>
    <property type="match status" value="1"/>
</dbReference>
<keyword evidence="8" id="KW-1133">Transmembrane helix</keyword>
<comment type="subcellular location">
    <subcellularLocation>
        <location evidence="2">Membrane</location>
    </subcellularLocation>
</comment>
<dbReference type="SMART" id="SM00388">
    <property type="entry name" value="HisKA"/>
    <property type="match status" value="1"/>
</dbReference>
<keyword evidence="7" id="KW-0902">Two-component regulatory system</keyword>
<dbReference type="InterPro" id="IPR004358">
    <property type="entry name" value="Sig_transdc_His_kin-like_C"/>
</dbReference>
<dbReference type="SUPFAM" id="SSF55874">
    <property type="entry name" value="ATPase domain of HSP90 chaperone/DNA topoisomerase II/histidine kinase"/>
    <property type="match status" value="1"/>
</dbReference>
<dbReference type="EC" id="2.7.13.3" evidence="3"/>
<dbReference type="EMBL" id="DVOO01000015">
    <property type="protein sequence ID" value="HIV25188.1"/>
    <property type="molecule type" value="Genomic_DNA"/>
</dbReference>
<reference evidence="11" key="2">
    <citation type="journal article" date="2021" name="PeerJ">
        <title>Extensive microbial diversity within the chicken gut microbiome revealed by metagenomics and culture.</title>
        <authorList>
            <person name="Gilroy R."/>
            <person name="Ravi A."/>
            <person name="Getino M."/>
            <person name="Pursley I."/>
            <person name="Horton D.L."/>
            <person name="Alikhan N.F."/>
            <person name="Baker D."/>
            <person name="Gharbi K."/>
            <person name="Hall N."/>
            <person name="Watson M."/>
            <person name="Adriaenssens E.M."/>
            <person name="Foster-Nyarko E."/>
            <person name="Jarju S."/>
            <person name="Secka A."/>
            <person name="Antonio M."/>
            <person name="Oren A."/>
            <person name="Chaudhuri R.R."/>
            <person name="La Ragione R."/>
            <person name="Hildebrand F."/>
            <person name="Pallen M.J."/>
        </authorList>
    </citation>
    <scope>NUCLEOTIDE SEQUENCE</scope>
    <source>
        <strain evidence="11">CHK188-20938</strain>
    </source>
</reference>
<dbReference type="GO" id="GO:0005886">
    <property type="term" value="C:plasma membrane"/>
    <property type="evidence" value="ECO:0007669"/>
    <property type="project" value="TreeGrafter"/>
</dbReference>
<dbReference type="Proteomes" id="UP000824169">
    <property type="component" value="Unassembled WGS sequence"/>
</dbReference>
<dbReference type="GO" id="GO:0016036">
    <property type="term" value="P:cellular response to phosphate starvation"/>
    <property type="evidence" value="ECO:0007669"/>
    <property type="project" value="TreeGrafter"/>
</dbReference>
<dbReference type="InterPro" id="IPR036097">
    <property type="entry name" value="HisK_dim/P_sf"/>
</dbReference>
<evidence type="ECO:0000256" key="2">
    <source>
        <dbReference type="ARBA" id="ARBA00004370"/>
    </source>
</evidence>
<dbReference type="InterPro" id="IPR003594">
    <property type="entry name" value="HATPase_dom"/>
</dbReference>
<dbReference type="InterPro" id="IPR050351">
    <property type="entry name" value="BphY/WalK/GraS-like"/>
</dbReference>